<dbReference type="OMA" id="FGDSCCC"/>
<proteinExistence type="predicted"/>
<dbReference type="AlphaFoldDB" id="J3N6I9"/>
<feature type="chain" id="PRO_5003775625" evidence="1">
    <location>
        <begin position="20"/>
        <end position="120"/>
    </location>
</feature>
<dbReference type="Proteomes" id="UP000006038">
    <property type="component" value="Chromosome 11"/>
</dbReference>
<name>J3N6I9_ORYBR</name>
<sequence length="120" mass="12185">LMVTSLLTLLVLATAPAMATCSIEVGKCGDLSASPGSCGAVDVCRFRCSVMGGDGSKARCDAAGRCCCPPGTATLCRPLDGCRNRVAECRAKCGDVSRDPGRAFCQDGSPGFGDSCCCHP</sequence>
<dbReference type="EnsemblPlants" id="OB11G14250.1">
    <property type="protein sequence ID" value="OB11G14250.1"/>
    <property type="gene ID" value="OB11G14250"/>
</dbReference>
<protein>
    <submittedName>
        <fullName evidence="2">Uncharacterized protein</fullName>
    </submittedName>
</protein>
<keyword evidence="1" id="KW-0732">Signal</keyword>
<dbReference type="Gramene" id="OB11G14250.1">
    <property type="protein sequence ID" value="OB11G14250.1"/>
    <property type="gene ID" value="OB11G14250"/>
</dbReference>
<evidence type="ECO:0000313" key="3">
    <source>
        <dbReference type="Proteomes" id="UP000006038"/>
    </source>
</evidence>
<feature type="signal peptide" evidence="1">
    <location>
        <begin position="1"/>
        <end position="19"/>
    </location>
</feature>
<accession>J3N6I9</accession>
<evidence type="ECO:0000256" key="1">
    <source>
        <dbReference type="SAM" id="SignalP"/>
    </source>
</evidence>
<keyword evidence="3" id="KW-1185">Reference proteome</keyword>
<evidence type="ECO:0000313" key="2">
    <source>
        <dbReference type="EnsemblPlants" id="OB11G14250.1"/>
    </source>
</evidence>
<reference evidence="2" key="1">
    <citation type="journal article" date="2013" name="Nat. Commun.">
        <title>Whole-genome sequencing of Oryza brachyantha reveals mechanisms underlying Oryza genome evolution.</title>
        <authorList>
            <person name="Chen J."/>
            <person name="Huang Q."/>
            <person name="Gao D."/>
            <person name="Wang J."/>
            <person name="Lang Y."/>
            <person name="Liu T."/>
            <person name="Li B."/>
            <person name="Bai Z."/>
            <person name="Luis Goicoechea J."/>
            <person name="Liang C."/>
            <person name="Chen C."/>
            <person name="Zhang W."/>
            <person name="Sun S."/>
            <person name="Liao Y."/>
            <person name="Zhang X."/>
            <person name="Yang L."/>
            <person name="Song C."/>
            <person name="Wang M."/>
            <person name="Shi J."/>
            <person name="Liu G."/>
            <person name="Liu J."/>
            <person name="Zhou H."/>
            <person name="Zhou W."/>
            <person name="Yu Q."/>
            <person name="An N."/>
            <person name="Chen Y."/>
            <person name="Cai Q."/>
            <person name="Wang B."/>
            <person name="Liu B."/>
            <person name="Min J."/>
            <person name="Huang Y."/>
            <person name="Wu H."/>
            <person name="Li Z."/>
            <person name="Zhang Y."/>
            <person name="Yin Y."/>
            <person name="Song W."/>
            <person name="Jiang J."/>
            <person name="Jackson S.A."/>
            <person name="Wing R.A."/>
            <person name="Wang J."/>
            <person name="Chen M."/>
        </authorList>
    </citation>
    <scope>NUCLEOTIDE SEQUENCE [LARGE SCALE GENOMIC DNA]</scope>
    <source>
        <strain evidence="2">cv. IRGC 101232</strain>
    </source>
</reference>
<reference evidence="2" key="2">
    <citation type="submission" date="2013-04" db="UniProtKB">
        <authorList>
            <consortium name="EnsemblPlants"/>
        </authorList>
    </citation>
    <scope>IDENTIFICATION</scope>
</reference>
<organism evidence="2">
    <name type="scientific">Oryza brachyantha</name>
    <name type="common">malo sina</name>
    <dbReference type="NCBI Taxonomy" id="4533"/>
    <lineage>
        <taxon>Eukaryota</taxon>
        <taxon>Viridiplantae</taxon>
        <taxon>Streptophyta</taxon>
        <taxon>Embryophyta</taxon>
        <taxon>Tracheophyta</taxon>
        <taxon>Spermatophyta</taxon>
        <taxon>Magnoliopsida</taxon>
        <taxon>Liliopsida</taxon>
        <taxon>Poales</taxon>
        <taxon>Poaceae</taxon>
        <taxon>BOP clade</taxon>
        <taxon>Oryzoideae</taxon>
        <taxon>Oryzeae</taxon>
        <taxon>Oryzinae</taxon>
        <taxon>Oryza</taxon>
    </lineage>
</organism>
<dbReference type="HOGENOM" id="CLU_131776_0_0_1"/>